<dbReference type="RefSeq" id="WP_188643512.1">
    <property type="nucleotide sequence ID" value="NZ_BMKL01000001.1"/>
</dbReference>
<comment type="caution">
    <text evidence="1">The sequence shown here is derived from an EMBL/GenBank/DDBJ whole genome shotgun (WGS) entry which is preliminary data.</text>
</comment>
<evidence type="ECO:0000313" key="1">
    <source>
        <dbReference type="EMBL" id="GGD86879.1"/>
    </source>
</evidence>
<evidence type="ECO:0000313" key="2">
    <source>
        <dbReference type="Proteomes" id="UP000619041"/>
    </source>
</evidence>
<reference evidence="2" key="1">
    <citation type="journal article" date="2019" name="Int. J. Syst. Evol. Microbiol.">
        <title>The Global Catalogue of Microorganisms (GCM) 10K type strain sequencing project: providing services to taxonomists for standard genome sequencing and annotation.</title>
        <authorList>
            <consortium name="The Broad Institute Genomics Platform"/>
            <consortium name="The Broad Institute Genome Sequencing Center for Infectious Disease"/>
            <person name="Wu L."/>
            <person name="Ma J."/>
        </authorList>
    </citation>
    <scope>NUCLEOTIDE SEQUENCE [LARGE SCALE GENOMIC DNA]</scope>
    <source>
        <strain evidence="2">CGMCC 1.15959</strain>
    </source>
</reference>
<dbReference type="Proteomes" id="UP000619041">
    <property type="component" value="Unassembled WGS sequence"/>
</dbReference>
<accession>A0ABQ1RY58</accession>
<protein>
    <submittedName>
        <fullName evidence="1">Uncharacterized protein</fullName>
    </submittedName>
</protein>
<proteinExistence type="predicted"/>
<keyword evidence="2" id="KW-1185">Reference proteome</keyword>
<sequence length="115" mass="12732">MLSRSDVEAQFIGTRTEGAVFRFRACVSGAATPEVVREASRGALDVVEIFCSSVLDGIDKPLIDWDGVGSFADWPCDEEAMIYKYSGLGSDWNNMTVIISDRYLATCFREVFCRA</sequence>
<name>A0ABQ1RY58_9SPHN</name>
<dbReference type="EMBL" id="BMKL01000001">
    <property type="protein sequence ID" value="GGD86879.1"/>
    <property type="molecule type" value="Genomic_DNA"/>
</dbReference>
<gene>
    <name evidence="1" type="ORF">GCM10011515_02950</name>
</gene>
<organism evidence="1 2">
    <name type="scientific">Tsuneonella deserti</name>
    <dbReference type="NCBI Taxonomy" id="2035528"/>
    <lineage>
        <taxon>Bacteria</taxon>
        <taxon>Pseudomonadati</taxon>
        <taxon>Pseudomonadota</taxon>
        <taxon>Alphaproteobacteria</taxon>
        <taxon>Sphingomonadales</taxon>
        <taxon>Erythrobacteraceae</taxon>
        <taxon>Tsuneonella</taxon>
    </lineage>
</organism>